<dbReference type="Proteomes" id="UP000582016">
    <property type="component" value="Unassembled WGS sequence"/>
</dbReference>
<keyword evidence="4" id="KW-1185">Reference proteome</keyword>
<gene>
    <name evidence="3" type="ORF">FPHYL_13144</name>
</gene>
<dbReference type="EMBL" id="JAAOAQ010000735">
    <property type="protein sequence ID" value="KAF5535711.1"/>
    <property type="molecule type" value="Genomic_DNA"/>
</dbReference>
<feature type="compositionally biased region" description="Basic and acidic residues" evidence="2">
    <location>
        <begin position="168"/>
        <end position="177"/>
    </location>
</feature>
<feature type="compositionally biased region" description="Basic and acidic residues" evidence="2">
    <location>
        <begin position="99"/>
        <end position="108"/>
    </location>
</feature>
<feature type="region of interest" description="Disordered" evidence="2">
    <location>
        <begin position="99"/>
        <end position="126"/>
    </location>
</feature>
<accession>A0A8H5IJI7</accession>
<dbReference type="AlphaFoldDB" id="A0A8H5IJI7"/>
<name>A0A8H5IJI7_9HYPO</name>
<evidence type="ECO:0000313" key="3">
    <source>
        <dbReference type="EMBL" id="KAF5535711.1"/>
    </source>
</evidence>
<comment type="caution">
    <text evidence="3">The sequence shown here is derived from an EMBL/GenBank/DDBJ whole genome shotgun (WGS) entry which is preliminary data.</text>
</comment>
<evidence type="ECO:0000256" key="2">
    <source>
        <dbReference type="SAM" id="MobiDB-lite"/>
    </source>
</evidence>
<feature type="coiled-coil region" evidence="1">
    <location>
        <begin position="44"/>
        <end position="90"/>
    </location>
</feature>
<evidence type="ECO:0000313" key="4">
    <source>
        <dbReference type="Proteomes" id="UP000582016"/>
    </source>
</evidence>
<dbReference type="OrthoDB" id="5106901at2759"/>
<sequence>MTKITTMRLILGLHPYTEVPHPTLTSILELRISSKKCGLREEKVGNTEKASETCESEKKKLEREVERERRAAQQLAIEKAEQEAAKAKATGIATKLDIEKTEQEEAETKVTATNKAQAEAGSLRRAENSEWPRAHLHGLYSFTCVGKRMMKTPFLKESPDENSDDEYERERREKETRSSSPSARSFSSSTWSG</sequence>
<feature type="region of interest" description="Disordered" evidence="2">
    <location>
        <begin position="152"/>
        <end position="193"/>
    </location>
</feature>
<reference evidence="3 4" key="1">
    <citation type="submission" date="2020-05" db="EMBL/GenBank/DDBJ databases">
        <title>Identification and distribution of gene clusters putatively required for synthesis of sphingolipid metabolism inhibitors in phylogenetically diverse species of the filamentous fungus Fusarium.</title>
        <authorList>
            <person name="Kim H.-S."/>
            <person name="Busman M."/>
            <person name="Brown D.W."/>
            <person name="Divon H."/>
            <person name="Uhlig S."/>
            <person name="Proctor R.H."/>
        </authorList>
    </citation>
    <scope>NUCLEOTIDE SEQUENCE [LARGE SCALE GENOMIC DNA]</scope>
    <source>
        <strain evidence="3 4">NRRL 13617</strain>
    </source>
</reference>
<proteinExistence type="predicted"/>
<evidence type="ECO:0000256" key="1">
    <source>
        <dbReference type="SAM" id="Coils"/>
    </source>
</evidence>
<feature type="compositionally biased region" description="Low complexity" evidence="2">
    <location>
        <begin position="178"/>
        <end position="193"/>
    </location>
</feature>
<protein>
    <submittedName>
        <fullName evidence="3">Uncharacterized protein</fullName>
    </submittedName>
</protein>
<keyword evidence="1" id="KW-0175">Coiled coil</keyword>
<organism evidence="3 4">
    <name type="scientific">Fusarium phyllophilum</name>
    <dbReference type="NCBI Taxonomy" id="47803"/>
    <lineage>
        <taxon>Eukaryota</taxon>
        <taxon>Fungi</taxon>
        <taxon>Dikarya</taxon>
        <taxon>Ascomycota</taxon>
        <taxon>Pezizomycotina</taxon>
        <taxon>Sordariomycetes</taxon>
        <taxon>Hypocreomycetidae</taxon>
        <taxon>Hypocreales</taxon>
        <taxon>Nectriaceae</taxon>
        <taxon>Fusarium</taxon>
        <taxon>Fusarium fujikuroi species complex</taxon>
    </lineage>
</organism>